<dbReference type="EMBL" id="JRRC01023165">
    <property type="protein sequence ID" value="KHF97973.1"/>
    <property type="molecule type" value="Genomic_DNA"/>
</dbReference>
<accession>A0A0B0MEV7</accession>
<dbReference type="Proteomes" id="UP000032142">
    <property type="component" value="Unassembled WGS sequence"/>
</dbReference>
<reference evidence="2" key="1">
    <citation type="submission" date="2014-09" db="EMBL/GenBank/DDBJ databases">
        <authorList>
            <person name="Mudge J."/>
            <person name="Ramaraj T."/>
            <person name="Lindquist I.E."/>
            <person name="Bharti A.K."/>
            <person name="Sundararajan A."/>
            <person name="Cameron C.T."/>
            <person name="Woodward J.E."/>
            <person name="May G.D."/>
            <person name="Brubaker C."/>
            <person name="Broadhvest J."/>
            <person name="Wilkins T.A."/>
        </authorList>
    </citation>
    <scope>NUCLEOTIDE SEQUENCE</scope>
    <source>
        <strain evidence="2">cv. AKA8401</strain>
    </source>
</reference>
<name>A0A0B0MEV7_GOSAR</name>
<sequence length="49" mass="5736">MGESFQDIEIRSSSDCDFRFITVIFRLGISYCKDILPVLIPVQRFWPPV</sequence>
<proteinExistence type="predicted"/>
<dbReference type="AlphaFoldDB" id="A0A0B0MEV7"/>
<evidence type="ECO:0000313" key="1">
    <source>
        <dbReference type="EMBL" id="KHF97973.1"/>
    </source>
</evidence>
<gene>
    <name evidence="1" type="ORF">F383_37376</name>
</gene>
<evidence type="ECO:0000313" key="2">
    <source>
        <dbReference type="Proteomes" id="UP000032142"/>
    </source>
</evidence>
<protein>
    <submittedName>
        <fullName evidence="1">Uncharacterized protein</fullName>
    </submittedName>
</protein>
<organism evidence="1 2">
    <name type="scientific">Gossypium arboreum</name>
    <name type="common">Tree cotton</name>
    <name type="synonym">Gossypium nanking</name>
    <dbReference type="NCBI Taxonomy" id="29729"/>
    <lineage>
        <taxon>Eukaryota</taxon>
        <taxon>Viridiplantae</taxon>
        <taxon>Streptophyta</taxon>
        <taxon>Embryophyta</taxon>
        <taxon>Tracheophyta</taxon>
        <taxon>Spermatophyta</taxon>
        <taxon>Magnoliopsida</taxon>
        <taxon>eudicotyledons</taxon>
        <taxon>Gunneridae</taxon>
        <taxon>Pentapetalae</taxon>
        <taxon>rosids</taxon>
        <taxon>malvids</taxon>
        <taxon>Malvales</taxon>
        <taxon>Malvaceae</taxon>
        <taxon>Malvoideae</taxon>
        <taxon>Gossypium</taxon>
    </lineage>
</organism>
<keyword evidence="2" id="KW-1185">Reference proteome</keyword>
<comment type="caution">
    <text evidence="1">The sequence shown here is derived from an EMBL/GenBank/DDBJ whole genome shotgun (WGS) entry which is preliminary data.</text>
</comment>